<evidence type="ECO:0000256" key="5">
    <source>
        <dbReference type="ARBA" id="ARBA00022692"/>
    </source>
</evidence>
<dbReference type="SUPFAM" id="SSF103473">
    <property type="entry name" value="MFS general substrate transporter"/>
    <property type="match status" value="1"/>
</dbReference>
<protein>
    <submittedName>
        <fullName evidence="9">AmpG family muropeptide MFS transporter</fullName>
    </submittedName>
</protein>
<feature type="transmembrane region" description="Helical" evidence="8">
    <location>
        <begin position="364"/>
        <end position="384"/>
    </location>
</feature>
<evidence type="ECO:0000256" key="4">
    <source>
        <dbReference type="ARBA" id="ARBA00022519"/>
    </source>
</evidence>
<feature type="transmembrane region" description="Helical" evidence="8">
    <location>
        <begin position="390"/>
        <end position="409"/>
    </location>
</feature>
<dbReference type="InterPro" id="IPR036259">
    <property type="entry name" value="MFS_trans_sf"/>
</dbReference>
<feature type="transmembrane region" description="Helical" evidence="8">
    <location>
        <begin position="85"/>
        <end position="105"/>
    </location>
</feature>
<dbReference type="InterPro" id="IPR011701">
    <property type="entry name" value="MFS"/>
</dbReference>
<evidence type="ECO:0000313" key="10">
    <source>
        <dbReference type="Proteomes" id="UP001326613"/>
    </source>
</evidence>
<evidence type="ECO:0000256" key="3">
    <source>
        <dbReference type="ARBA" id="ARBA00022448"/>
    </source>
</evidence>
<feature type="transmembrane region" description="Helical" evidence="8">
    <location>
        <begin position="177"/>
        <end position="197"/>
    </location>
</feature>
<evidence type="ECO:0000256" key="2">
    <source>
        <dbReference type="ARBA" id="ARBA00008335"/>
    </source>
</evidence>
<feature type="transmembrane region" description="Helical" evidence="8">
    <location>
        <begin position="111"/>
        <end position="132"/>
    </location>
</feature>
<comment type="subcellular location">
    <subcellularLocation>
        <location evidence="1">Cell inner membrane</location>
        <topology evidence="1">Multi-pass membrane protein</topology>
    </subcellularLocation>
</comment>
<keyword evidence="4" id="KW-1003">Cell membrane</keyword>
<keyword evidence="3" id="KW-0813">Transport</keyword>
<dbReference type="Pfam" id="PF07690">
    <property type="entry name" value="MFS_1"/>
    <property type="match status" value="1"/>
</dbReference>
<feature type="transmembrane region" description="Helical" evidence="8">
    <location>
        <begin position="305"/>
        <end position="324"/>
    </location>
</feature>
<organism evidence="9 10">
    <name type="scientific">Candidatus Trichorickettsia mobilis</name>
    <dbReference type="NCBI Taxonomy" id="1346319"/>
    <lineage>
        <taxon>Bacteria</taxon>
        <taxon>Pseudomonadati</taxon>
        <taxon>Pseudomonadota</taxon>
        <taxon>Alphaproteobacteria</taxon>
        <taxon>Rickettsiales</taxon>
        <taxon>Rickettsiaceae</taxon>
        <taxon>Rickettsieae</taxon>
        <taxon>Candidatus Trichorickettsia</taxon>
    </lineage>
</organism>
<comment type="similarity">
    <text evidence="2">Belongs to the major facilitator superfamily.</text>
</comment>
<keyword evidence="5 8" id="KW-0812">Transmembrane</keyword>
<feature type="transmembrane region" description="Helical" evidence="8">
    <location>
        <begin position="273"/>
        <end position="293"/>
    </location>
</feature>
<dbReference type="Gene3D" id="1.20.1250.20">
    <property type="entry name" value="MFS general substrate transporter like domains"/>
    <property type="match status" value="1"/>
</dbReference>
<keyword evidence="6 8" id="KW-1133">Transmembrane helix</keyword>
<gene>
    <name evidence="9" type="ORF">Trichorick_00696</name>
</gene>
<reference evidence="9 10" key="1">
    <citation type="submission" date="2022-10" db="EMBL/GenBank/DDBJ databases">
        <title>Host association and intracellularity evolved multiple times independently in the Rickettsiales.</title>
        <authorList>
            <person name="Castelli M."/>
            <person name="Nardi T."/>
            <person name="Gammuto L."/>
            <person name="Bellinzona G."/>
            <person name="Sabaneyeva E."/>
            <person name="Potekhin A."/>
            <person name="Serra V."/>
            <person name="Petroni G."/>
            <person name="Sassera D."/>
        </authorList>
    </citation>
    <scope>NUCLEOTIDE SEQUENCE [LARGE SCALE GENOMIC DNA]</scope>
    <source>
        <strain evidence="9 10">Kr 154-4</strain>
    </source>
</reference>
<dbReference type="RefSeq" id="WP_323737640.1">
    <property type="nucleotide sequence ID" value="NZ_CP112932.1"/>
</dbReference>
<feature type="transmembrane region" description="Helical" evidence="8">
    <location>
        <begin position="12"/>
        <end position="38"/>
    </location>
</feature>
<dbReference type="InterPro" id="IPR004752">
    <property type="entry name" value="AmpG_permease/AT-1"/>
</dbReference>
<evidence type="ECO:0000256" key="1">
    <source>
        <dbReference type="ARBA" id="ARBA00004429"/>
    </source>
</evidence>
<dbReference type="EMBL" id="CP112932">
    <property type="protein sequence ID" value="WPY00808.1"/>
    <property type="molecule type" value="Genomic_DNA"/>
</dbReference>
<feature type="transmembrane region" description="Helical" evidence="8">
    <location>
        <begin position="44"/>
        <end position="65"/>
    </location>
</feature>
<evidence type="ECO:0000256" key="7">
    <source>
        <dbReference type="ARBA" id="ARBA00023136"/>
    </source>
</evidence>
<evidence type="ECO:0000256" key="8">
    <source>
        <dbReference type="SAM" id="Phobius"/>
    </source>
</evidence>
<evidence type="ECO:0000313" key="9">
    <source>
        <dbReference type="EMBL" id="WPY00808.1"/>
    </source>
</evidence>
<feature type="transmembrane region" description="Helical" evidence="8">
    <location>
        <begin position="218"/>
        <end position="245"/>
    </location>
</feature>
<keyword evidence="4" id="KW-0997">Cell inner membrane</keyword>
<evidence type="ECO:0000256" key="6">
    <source>
        <dbReference type="ARBA" id="ARBA00022989"/>
    </source>
</evidence>
<sequence>MRRILKVIEYKTEVFLFLFLGFISGVPFLLVLSTLAFWLTELKIANTIIGIFMLTTTPYSLKPLWAPVIDSFNLPILDKFLDIKYSWGILSNILLAVSIIGLGFSDPQNNLWVTVLFASLVSFFAATQDIVIDALRIELTPAHLSGIVAASESIGFRAGMLTSGAGALYIAEYFSWPIAYGSMGVIVVCGSLVFWLLQRLSKVKTQNQQPKINTDRPFLQLFYNSFYNVVSQSYFFPIIAFIFFYKVADTSLNAMSAPFIYALGFSKIEYANISKFFGTTMMICGSLAGGLLVNRWNAYITLKLYGGLQIISASMFIVQTYMGYNSSCLILTLGLESFVSGLGSVAYLAYLAKFCRSSFTATSFTVLYSFGSLFRVLISLLAGWCADYLGWYVLFSLAAGLTAPIFYCLNRVERPRLCK</sequence>
<accession>A0ABZ0UT33</accession>
<dbReference type="PANTHER" id="PTHR12778:SF10">
    <property type="entry name" value="MAJOR FACILITATOR SUPERFAMILY DOMAIN-CONTAINING PROTEIN 3"/>
    <property type="match status" value="1"/>
</dbReference>
<keyword evidence="7 8" id="KW-0472">Membrane</keyword>
<feature type="transmembrane region" description="Helical" evidence="8">
    <location>
        <begin position="330"/>
        <end position="352"/>
    </location>
</feature>
<dbReference type="PANTHER" id="PTHR12778">
    <property type="entry name" value="SOLUTE CARRIER FAMILY 33 ACETYL-COA TRANSPORTER -RELATED"/>
    <property type="match status" value="1"/>
</dbReference>
<proteinExistence type="inferred from homology"/>
<keyword evidence="10" id="KW-1185">Reference proteome</keyword>
<name>A0ABZ0UT33_9RICK</name>
<dbReference type="Proteomes" id="UP001326613">
    <property type="component" value="Chromosome"/>
</dbReference>